<feature type="non-terminal residue" evidence="3">
    <location>
        <position position="262"/>
    </location>
</feature>
<proteinExistence type="predicted"/>
<dbReference type="InterPro" id="IPR037257">
    <property type="entry name" value="T2SS_E_N_sf"/>
</dbReference>
<evidence type="ECO:0000313" key="4">
    <source>
        <dbReference type="Proteomes" id="UP000697710"/>
    </source>
</evidence>
<protein>
    <recommendedName>
        <fullName evidence="2">Type II secretion system protein GspE N-terminal domain-containing protein</fullName>
    </recommendedName>
</protein>
<reference evidence="3" key="1">
    <citation type="submission" date="2020-04" db="EMBL/GenBank/DDBJ databases">
        <authorList>
            <person name="Zhang T."/>
        </authorList>
    </citation>
    <scope>NUCLEOTIDE SEQUENCE</scope>
    <source>
        <strain evidence="3">HKST-UBA01</strain>
    </source>
</reference>
<sequence>MSSHGAHEADTTLERTGPNPSSRPIAEEPPGAQRIGDILVEEGILQPDELAKLLDVQSTQEAHRRKPLGRIAIEFGFLTDRQLRAIIDQHGKRIRLGDLLVSRELITPQELDRALETQAEEGGLLGEILVRNGAVDEFQLTEVLADQCDLPYVPLEPEEDEIKLSTMINLGYAVRHGVVPVSRIGRVLTVALWHPSAIAIHDELEQSTGYSVRLVLDRRQSIYQRIRNIYGLSEAELVRVLESERPRAEVTTTVTEPASDLA</sequence>
<gene>
    <name evidence="3" type="ORF">KC729_21545</name>
</gene>
<evidence type="ECO:0000313" key="3">
    <source>
        <dbReference type="EMBL" id="MCA9730280.1"/>
    </source>
</evidence>
<dbReference type="InterPro" id="IPR007831">
    <property type="entry name" value="T2SS_GspE_N"/>
</dbReference>
<evidence type="ECO:0000256" key="1">
    <source>
        <dbReference type="SAM" id="MobiDB-lite"/>
    </source>
</evidence>
<dbReference type="AlphaFoldDB" id="A0A956M5A3"/>
<feature type="compositionally biased region" description="Basic and acidic residues" evidence="1">
    <location>
        <begin position="1"/>
        <end position="13"/>
    </location>
</feature>
<dbReference type="Pfam" id="PF05157">
    <property type="entry name" value="MshEN"/>
    <property type="match status" value="1"/>
</dbReference>
<dbReference type="EMBL" id="JAGQHR010001084">
    <property type="protein sequence ID" value="MCA9730280.1"/>
    <property type="molecule type" value="Genomic_DNA"/>
</dbReference>
<organism evidence="3 4">
    <name type="scientific">Eiseniibacteriota bacterium</name>
    <dbReference type="NCBI Taxonomy" id="2212470"/>
    <lineage>
        <taxon>Bacteria</taxon>
        <taxon>Candidatus Eiseniibacteriota</taxon>
    </lineage>
</organism>
<reference evidence="3" key="2">
    <citation type="journal article" date="2021" name="Microbiome">
        <title>Successional dynamics and alternative stable states in a saline activated sludge microbial community over 9 years.</title>
        <authorList>
            <person name="Wang Y."/>
            <person name="Ye J."/>
            <person name="Ju F."/>
            <person name="Liu L."/>
            <person name="Boyd J.A."/>
            <person name="Deng Y."/>
            <person name="Parks D.H."/>
            <person name="Jiang X."/>
            <person name="Yin X."/>
            <person name="Woodcroft B.J."/>
            <person name="Tyson G.W."/>
            <person name="Hugenholtz P."/>
            <person name="Polz M.F."/>
            <person name="Zhang T."/>
        </authorList>
    </citation>
    <scope>NUCLEOTIDE SEQUENCE</scope>
    <source>
        <strain evidence="3">HKST-UBA01</strain>
    </source>
</reference>
<evidence type="ECO:0000259" key="2">
    <source>
        <dbReference type="Pfam" id="PF05157"/>
    </source>
</evidence>
<feature type="domain" description="Type II secretion system protein GspE N-terminal" evidence="2">
    <location>
        <begin position="149"/>
        <end position="235"/>
    </location>
</feature>
<dbReference type="SUPFAM" id="SSF160246">
    <property type="entry name" value="EspE N-terminal domain-like"/>
    <property type="match status" value="2"/>
</dbReference>
<feature type="region of interest" description="Disordered" evidence="1">
    <location>
        <begin position="1"/>
        <end position="32"/>
    </location>
</feature>
<dbReference type="Proteomes" id="UP000697710">
    <property type="component" value="Unassembled WGS sequence"/>
</dbReference>
<accession>A0A956M5A3</accession>
<dbReference type="Gene3D" id="3.30.300.160">
    <property type="entry name" value="Type II secretion system, protein E, N-terminal domain"/>
    <property type="match status" value="1"/>
</dbReference>
<comment type="caution">
    <text evidence="3">The sequence shown here is derived from an EMBL/GenBank/DDBJ whole genome shotgun (WGS) entry which is preliminary data.</text>
</comment>
<name>A0A956M5A3_UNCEI</name>